<dbReference type="Proteomes" id="UP001606134">
    <property type="component" value="Unassembled WGS sequence"/>
</dbReference>
<organism evidence="1 2">
    <name type="scientific">Pelomonas candidula</name>
    <dbReference type="NCBI Taxonomy" id="3299025"/>
    <lineage>
        <taxon>Bacteria</taxon>
        <taxon>Pseudomonadati</taxon>
        <taxon>Pseudomonadota</taxon>
        <taxon>Betaproteobacteria</taxon>
        <taxon>Burkholderiales</taxon>
        <taxon>Sphaerotilaceae</taxon>
        <taxon>Roseateles</taxon>
    </lineage>
</organism>
<keyword evidence="2" id="KW-1185">Reference proteome</keyword>
<gene>
    <name evidence="1" type="ORF">ACG04R_16425</name>
</gene>
<protein>
    <submittedName>
        <fullName evidence="1">Uncharacterized protein</fullName>
    </submittedName>
</protein>
<reference evidence="1 2" key="1">
    <citation type="submission" date="2024-08" db="EMBL/GenBank/DDBJ databases">
        <authorList>
            <person name="Lu H."/>
        </authorList>
    </citation>
    <scope>NUCLEOTIDE SEQUENCE [LARGE SCALE GENOMIC DNA]</scope>
    <source>
        <strain evidence="1 2">BYS78W</strain>
    </source>
</reference>
<proteinExistence type="predicted"/>
<evidence type="ECO:0000313" key="2">
    <source>
        <dbReference type="Proteomes" id="UP001606134"/>
    </source>
</evidence>
<dbReference type="RefSeq" id="WP_394412843.1">
    <property type="nucleotide sequence ID" value="NZ_JBIGIC010000008.1"/>
</dbReference>
<name>A0ABW7HES5_9BURK</name>
<accession>A0ABW7HES5</accession>
<dbReference type="EMBL" id="JBIGIC010000008">
    <property type="protein sequence ID" value="MFG6488274.1"/>
    <property type="molecule type" value="Genomic_DNA"/>
</dbReference>
<evidence type="ECO:0000313" key="1">
    <source>
        <dbReference type="EMBL" id="MFG6488274.1"/>
    </source>
</evidence>
<sequence length="94" mass="10521">MTKVYAYRSVVAGKNGHGDEIAQEQVLEISTEADRKAAIEHPSSQFGRDVVLPLYPIASKDELRDWAREFALGVPRDLELHGVNCRMLVVFDHG</sequence>
<comment type="caution">
    <text evidence="1">The sequence shown here is derived from an EMBL/GenBank/DDBJ whole genome shotgun (WGS) entry which is preliminary data.</text>
</comment>